<dbReference type="InterPro" id="IPR005001">
    <property type="entry name" value="Hfq"/>
</dbReference>
<dbReference type="HAMAP" id="MF_00436">
    <property type="entry name" value="Hfq"/>
    <property type="match status" value="1"/>
</dbReference>
<dbReference type="SUPFAM" id="SSF50182">
    <property type="entry name" value="Sm-like ribonucleoproteins"/>
    <property type="match status" value="1"/>
</dbReference>
<sequence>MSLQAAKGHSLQDPFLNALRRQRVPVSIYLTNGIKLQGQVAAFDQYVVLLKNNTKQVVFKHAIATIVPSRNIIYSDESGNIDASQGNSTHAMAEPMDDPIENY</sequence>
<dbReference type="Gene3D" id="2.30.30.100">
    <property type="match status" value="1"/>
</dbReference>
<dbReference type="RefSeq" id="WP_258569736.1">
    <property type="nucleotide sequence ID" value="NZ_JAKUDN010000002.1"/>
</dbReference>
<dbReference type="PANTHER" id="PTHR34772">
    <property type="entry name" value="RNA-BINDING PROTEIN HFQ"/>
    <property type="match status" value="1"/>
</dbReference>
<keyword evidence="2 3" id="KW-0346">Stress response</keyword>
<gene>
    <name evidence="3 6" type="primary">hfq</name>
    <name evidence="6" type="ORF">MKS91_04950</name>
</gene>
<dbReference type="CDD" id="cd01716">
    <property type="entry name" value="Hfq"/>
    <property type="match status" value="1"/>
</dbReference>
<feature type="compositionally biased region" description="Polar residues" evidence="4">
    <location>
        <begin position="78"/>
        <end position="90"/>
    </location>
</feature>
<comment type="subunit">
    <text evidence="3">Homohexamer.</text>
</comment>
<evidence type="ECO:0000313" key="6">
    <source>
        <dbReference type="EMBL" id="MCP8352631.1"/>
    </source>
</evidence>
<evidence type="ECO:0000256" key="4">
    <source>
        <dbReference type="SAM" id="MobiDB-lite"/>
    </source>
</evidence>
<dbReference type="InterPro" id="IPR010920">
    <property type="entry name" value="LSM_dom_sf"/>
</dbReference>
<keyword evidence="1 3" id="KW-0694">RNA-binding</keyword>
<dbReference type="EMBL" id="JAKUDN010000002">
    <property type="protein sequence ID" value="MCP8352631.1"/>
    <property type="molecule type" value="Genomic_DNA"/>
</dbReference>
<evidence type="ECO:0000313" key="7">
    <source>
        <dbReference type="Proteomes" id="UP001320768"/>
    </source>
</evidence>
<comment type="function">
    <text evidence="3">RNA chaperone that binds small regulatory RNA (sRNAs) and mRNAs to facilitate mRNA translational regulation in response to envelope stress, environmental stress and changes in metabolite concentrations. Also binds with high specificity to tRNAs.</text>
</comment>
<dbReference type="PROSITE" id="PS52002">
    <property type="entry name" value="SM"/>
    <property type="match status" value="1"/>
</dbReference>
<organism evidence="6 7">
    <name type="scientific">Candidatus Synchoanobacter obligatus</name>
    <dbReference type="NCBI Taxonomy" id="2919597"/>
    <lineage>
        <taxon>Bacteria</taxon>
        <taxon>Pseudomonadati</taxon>
        <taxon>Pseudomonadota</taxon>
        <taxon>Gammaproteobacteria</taxon>
        <taxon>Candidatus Comchoanobacterales</taxon>
        <taxon>Candidatus Comchoanobacteraceae</taxon>
        <taxon>Candidatus Synchoanobacter</taxon>
    </lineage>
</organism>
<evidence type="ECO:0000256" key="3">
    <source>
        <dbReference type="HAMAP-Rule" id="MF_00436"/>
    </source>
</evidence>
<comment type="caution">
    <text evidence="6">The sequence shown here is derived from an EMBL/GenBank/DDBJ whole genome shotgun (WGS) entry which is preliminary data.</text>
</comment>
<feature type="region of interest" description="Disordered" evidence="4">
    <location>
        <begin position="78"/>
        <end position="103"/>
    </location>
</feature>
<accession>A0ABT1L630</accession>
<name>A0ABT1L630_9GAMM</name>
<dbReference type="Pfam" id="PF17209">
    <property type="entry name" value="Hfq"/>
    <property type="match status" value="1"/>
</dbReference>
<dbReference type="NCBIfam" id="NF001602">
    <property type="entry name" value="PRK00395.1"/>
    <property type="match status" value="1"/>
</dbReference>
<dbReference type="PANTHER" id="PTHR34772:SF1">
    <property type="entry name" value="RNA-BINDING PROTEIN HFQ"/>
    <property type="match status" value="1"/>
</dbReference>
<evidence type="ECO:0000256" key="2">
    <source>
        <dbReference type="ARBA" id="ARBA00023016"/>
    </source>
</evidence>
<proteinExistence type="inferred from homology"/>
<protein>
    <recommendedName>
        <fullName evidence="3">RNA-binding protein Hfq</fullName>
    </recommendedName>
</protein>
<evidence type="ECO:0000256" key="1">
    <source>
        <dbReference type="ARBA" id="ARBA00022884"/>
    </source>
</evidence>
<reference evidence="6 7" key="1">
    <citation type="journal article" date="2022" name="Nat. Microbiol.">
        <title>The microbiome of a bacterivorous marine choanoflagellate contains a resource-demanding obligate bacterial associate.</title>
        <authorList>
            <person name="Needham D.M."/>
            <person name="Poirier C."/>
            <person name="Bachy C."/>
            <person name="George E.E."/>
            <person name="Wilken S."/>
            <person name="Yung C.C.M."/>
            <person name="Limardo A.J."/>
            <person name="Morando M."/>
            <person name="Sudek L."/>
            <person name="Malmstrom R.R."/>
            <person name="Keeling P.J."/>
            <person name="Santoro A.E."/>
            <person name="Worden A.Z."/>
        </authorList>
    </citation>
    <scope>NUCLEOTIDE SEQUENCE [LARGE SCALE GENOMIC DNA]</scope>
    <source>
        <strain evidence="6 7">Comchoano-2</strain>
    </source>
</reference>
<evidence type="ECO:0000259" key="5">
    <source>
        <dbReference type="PROSITE" id="PS52002"/>
    </source>
</evidence>
<dbReference type="InterPro" id="IPR047575">
    <property type="entry name" value="Sm"/>
</dbReference>
<feature type="domain" description="Sm" evidence="5">
    <location>
        <begin position="13"/>
        <end position="72"/>
    </location>
</feature>
<dbReference type="NCBIfam" id="TIGR02383">
    <property type="entry name" value="Hfq"/>
    <property type="match status" value="1"/>
</dbReference>
<keyword evidence="7" id="KW-1185">Reference proteome</keyword>
<comment type="similarity">
    <text evidence="3">Belongs to the Hfq family.</text>
</comment>
<dbReference type="Proteomes" id="UP001320768">
    <property type="component" value="Unassembled WGS sequence"/>
</dbReference>